<protein>
    <submittedName>
        <fullName evidence="1">Uncharacterized protein</fullName>
    </submittedName>
</protein>
<proteinExistence type="predicted"/>
<organism evidence="1">
    <name type="scientific">Arundo donax</name>
    <name type="common">Giant reed</name>
    <name type="synonym">Donax arundinaceus</name>
    <dbReference type="NCBI Taxonomy" id="35708"/>
    <lineage>
        <taxon>Eukaryota</taxon>
        <taxon>Viridiplantae</taxon>
        <taxon>Streptophyta</taxon>
        <taxon>Embryophyta</taxon>
        <taxon>Tracheophyta</taxon>
        <taxon>Spermatophyta</taxon>
        <taxon>Magnoliopsida</taxon>
        <taxon>Liliopsida</taxon>
        <taxon>Poales</taxon>
        <taxon>Poaceae</taxon>
        <taxon>PACMAD clade</taxon>
        <taxon>Arundinoideae</taxon>
        <taxon>Arundineae</taxon>
        <taxon>Arundo</taxon>
    </lineage>
</organism>
<reference evidence="1" key="2">
    <citation type="journal article" date="2015" name="Data Brief">
        <title>Shoot transcriptome of the giant reed, Arundo donax.</title>
        <authorList>
            <person name="Barrero R.A."/>
            <person name="Guerrero F.D."/>
            <person name="Moolhuijzen P."/>
            <person name="Goolsby J.A."/>
            <person name="Tidwell J."/>
            <person name="Bellgard S.E."/>
            <person name="Bellgard M.I."/>
        </authorList>
    </citation>
    <scope>NUCLEOTIDE SEQUENCE</scope>
    <source>
        <tissue evidence="1">Shoot tissue taken approximately 20 cm above the soil surface</tissue>
    </source>
</reference>
<dbReference type="AlphaFoldDB" id="A0A0A9HEU5"/>
<name>A0A0A9HEU5_ARUDO</name>
<reference evidence="1" key="1">
    <citation type="submission" date="2014-09" db="EMBL/GenBank/DDBJ databases">
        <authorList>
            <person name="Magalhaes I.L.F."/>
            <person name="Oliveira U."/>
            <person name="Santos F.R."/>
            <person name="Vidigal T.H.D.A."/>
            <person name="Brescovit A.D."/>
            <person name="Santos A.J."/>
        </authorList>
    </citation>
    <scope>NUCLEOTIDE SEQUENCE</scope>
    <source>
        <tissue evidence="1">Shoot tissue taken approximately 20 cm above the soil surface</tissue>
    </source>
</reference>
<accession>A0A0A9HEU5</accession>
<evidence type="ECO:0000313" key="1">
    <source>
        <dbReference type="EMBL" id="JAE35277.1"/>
    </source>
</evidence>
<sequence length="18" mass="1878">MLCSAAQATGCESLHKID</sequence>
<dbReference type="EMBL" id="GBRH01162619">
    <property type="protein sequence ID" value="JAE35277.1"/>
    <property type="molecule type" value="Transcribed_RNA"/>
</dbReference>